<dbReference type="Gene3D" id="3.40.1460.10">
    <property type="entry name" value="Nuclease A inhibitor-like"/>
    <property type="match status" value="2"/>
</dbReference>
<dbReference type="Proteomes" id="UP001232992">
    <property type="component" value="Unassembled WGS sequence"/>
</dbReference>
<comment type="caution">
    <text evidence="1">The sequence shown here is derived from an EMBL/GenBank/DDBJ whole genome shotgun (WGS) entry which is preliminary data.</text>
</comment>
<dbReference type="RefSeq" id="WP_283756464.1">
    <property type="nucleotide sequence ID" value="NZ_JAQOSQ010000001.1"/>
</dbReference>
<evidence type="ECO:0000313" key="1">
    <source>
        <dbReference type="EMBL" id="MDJ1181810.1"/>
    </source>
</evidence>
<reference evidence="1 2" key="1">
    <citation type="submission" date="2023-01" db="EMBL/GenBank/DDBJ databases">
        <title>Novel diversity within Roseofilum (Cyanobacteria; Desertifilaceae) from marine benthic mats with descriptions of four novel species.</title>
        <authorList>
            <person name="Wang Y."/>
            <person name="Berthold D.E."/>
            <person name="Hu J."/>
            <person name="Lefler F.W."/>
            <person name="Laughinghouse H.D. IV."/>
        </authorList>
    </citation>
    <scope>NUCLEOTIDE SEQUENCE [LARGE SCALE GENOMIC DNA]</scope>
    <source>
        <strain evidence="1 2">BLCC-M143</strain>
    </source>
</reference>
<accession>A0ABT7BRI9</accession>
<gene>
    <name evidence="1" type="ORF">PMH09_01260</name>
</gene>
<dbReference type="EMBL" id="JAQOSQ010000001">
    <property type="protein sequence ID" value="MDJ1181810.1"/>
    <property type="molecule type" value="Genomic_DNA"/>
</dbReference>
<name>A0ABT7BRI9_9CYAN</name>
<proteinExistence type="predicted"/>
<sequence length="297" mass="34403">MHSETQQLLTILETLSAATVYSLVGDEPYQPWVWEIGDRTELTIERILRHQGNLQDLEPDEFWMRIDRANSDSSAQIYGELRQWLERETDGCYYFNYEISPLLHSVLAEIPEQERDRRIHVPVILAELTSGEYLGLCPKQRATTHVDPAFILPLFSPTDIAREKIAALQELTANLSLSSSITDEFSVCDFVADSPFWEVVCRDGRSTVLEQLLQSAGFLEIREINRFFRIEEDEEFDEDEEFEEDRRLREFFNDRLQDSRAIEFSFVMGGEFYTSHYAIGKTPPGDWIGATTISYTC</sequence>
<organism evidence="1 2">
    <name type="scientific">Roseofilum casamattae BLCC-M143</name>
    <dbReference type="NCBI Taxonomy" id="3022442"/>
    <lineage>
        <taxon>Bacteria</taxon>
        <taxon>Bacillati</taxon>
        <taxon>Cyanobacteriota</taxon>
        <taxon>Cyanophyceae</taxon>
        <taxon>Desertifilales</taxon>
        <taxon>Desertifilaceae</taxon>
        <taxon>Roseofilum</taxon>
        <taxon>Roseofilum casamattae</taxon>
    </lineage>
</organism>
<keyword evidence="2" id="KW-1185">Reference proteome</keyword>
<evidence type="ECO:0000313" key="2">
    <source>
        <dbReference type="Proteomes" id="UP001232992"/>
    </source>
</evidence>
<protein>
    <submittedName>
        <fullName evidence="1">Uncharacterized protein</fullName>
    </submittedName>
</protein>